<name>X1NS61_9ZZZZ</name>
<dbReference type="EMBL" id="BARV01029614">
    <property type="protein sequence ID" value="GAI33041.1"/>
    <property type="molecule type" value="Genomic_DNA"/>
</dbReference>
<dbReference type="AlphaFoldDB" id="X1NS61"/>
<organism evidence="1">
    <name type="scientific">marine sediment metagenome</name>
    <dbReference type="NCBI Taxonomy" id="412755"/>
    <lineage>
        <taxon>unclassified sequences</taxon>
        <taxon>metagenomes</taxon>
        <taxon>ecological metagenomes</taxon>
    </lineage>
</organism>
<evidence type="ECO:0000313" key="1">
    <source>
        <dbReference type="EMBL" id="GAI33041.1"/>
    </source>
</evidence>
<protein>
    <submittedName>
        <fullName evidence="1">Uncharacterized protein</fullName>
    </submittedName>
</protein>
<proteinExistence type="predicted"/>
<reference evidence="1" key="1">
    <citation type="journal article" date="2014" name="Front. Microbiol.">
        <title>High frequency of phylogenetically diverse reductive dehalogenase-homologous genes in deep subseafloor sedimentary metagenomes.</title>
        <authorList>
            <person name="Kawai M."/>
            <person name="Futagami T."/>
            <person name="Toyoda A."/>
            <person name="Takaki Y."/>
            <person name="Nishi S."/>
            <person name="Hori S."/>
            <person name="Arai W."/>
            <person name="Tsubouchi T."/>
            <person name="Morono Y."/>
            <person name="Uchiyama I."/>
            <person name="Ito T."/>
            <person name="Fujiyama A."/>
            <person name="Inagaki F."/>
            <person name="Takami H."/>
        </authorList>
    </citation>
    <scope>NUCLEOTIDE SEQUENCE</scope>
    <source>
        <strain evidence="1">Expedition CK06-06</strain>
    </source>
</reference>
<feature type="non-terminal residue" evidence="1">
    <location>
        <position position="203"/>
    </location>
</feature>
<comment type="caution">
    <text evidence="1">The sequence shown here is derived from an EMBL/GenBank/DDBJ whole genome shotgun (WGS) entry which is preliminary data.</text>
</comment>
<sequence>MYKLLYLVRGEPDFERVVALAIAGKDKFKQTFIFVGDGHPLFASAITNQFRKSLFAEHGFQIKDFCDYDPTGVILKKLSLKRDIPLDRREIGPILWSNKRLFIPIMFLVMLKIYLMIRAPRIARKVLKKISPDALLTDQSGSLEHYAPGVFPEVFSEVFRKVAFQMGMPSCIFTHGAAGGLHRAFTDPKYDPYRNYYVFACSD</sequence>
<gene>
    <name evidence="1" type="ORF">S06H3_47180</name>
</gene>
<accession>X1NS61</accession>